<keyword evidence="8" id="KW-1185">Reference proteome</keyword>
<dbReference type="GO" id="GO:0031369">
    <property type="term" value="F:translation initiation factor binding"/>
    <property type="evidence" value="ECO:0007669"/>
    <property type="project" value="InterPro"/>
</dbReference>
<feature type="domain" description="MPN" evidence="6">
    <location>
        <begin position="26"/>
        <end position="163"/>
    </location>
</feature>
<accession>A0AA38H8B2</accession>
<dbReference type="GO" id="GO:0033290">
    <property type="term" value="C:eukaryotic 48S preinitiation complex"/>
    <property type="evidence" value="ECO:0007669"/>
    <property type="project" value="UniProtKB-UniRule"/>
</dbReference>
<name>A0AA38H8B2_9TREE</name>
<dbReference type="EMBL" id="JAKWFO010000005">
    <property type="protein sequence ID" value="KAI9635658.1"/>
    <property type="molecule type" value="Genomic_DNA"/>
</dbReference>
<evidence type="ECO:0000256" key="1">
    <source>
        <dbReference type="ARBA" id="ARBA00022490"/>
    </source>
</evidence>
<dbReference type="CDD" id="cd08064">
    <property type="entry name" value="MPN_eIF3f"/>
    <property type="match status" value="1"/>
</dbReference>
<feature type="compositionally biased region" description="Polar residues" evidence="5">
    <location>
        <begin position="15"/>
        <end position="25"/>
    </location>
</feature>
<sequence>MSLSGSSSALHLSLPPTTQSRPPTQINVHPSVIASILTHHSRRPDSDAPRVVGALMGQRNETGTEVEVRSCFAVPHSEDAEKIALDMPFQQSMVELLSRSGVKEQVVGWYSTSPTVNNYSALIQDYFTNETSPFPAVHMTVDTNMTESGEGLGVKGYVSMPLGITSKPENCIFLPIPVAVKFASSERPALDLLTSSAVKPVPSAQPPLAALSSSLNQLSTLLDQSLAYVQSVNTGSAKADPEVGRYLLEGVGRWTATGSEDEGGVKEGLQDTLTVTYLANLLRSQIELAGRLTLLQQAQAPQQQ</sequence>
<keyword evidence="3 4" id="KW-0648">Protein biosynthesis</keyword>
<evidence type="ECO:0000256" key="4">
    <source>
        <dbReference type="HAMAP-Rule" id="MF_03005"/>
    </source>
</evidence>
<feature type="region of interest" description="Disordered" evidence="5">
    <location>
        <begin position="1"/>
        <end position="25"/>
    </location>
</feature>
<dbReference type="GO" id="GO:0006508">
    <property type="term" value="P:proteolysis"/>
    <property type="evidence" value="ECO:0007669"/>
    <property type="project" value="UniProtKB-KW"/>
</dbReference>
<dbReference type="GeneID" id="77726386"/>
<organism evidence="7 8">
    <name type="scientific">Dioszegia hungarica</name>
    <dbReference type="NCBI Taxonomy" id="4972"/>
    <lineage>
        <taxon>Eukaryota</taxon>
        <taxon>Fungi</taxon>
        <taxon>Dikarya</taxon>
        <taxon>Basidiomycota</taxon>
        <taxon>Agaricomycotina</taxon>
        <taxon>Tremellomycetes</taxon>
        <taxon>Tremellales</taxon>
        <taxon>Bulleribasidiaceae</taxon>
        <taxon>Dioszegia</taxon>
    </lineage>
</organism>
<comment type="subcellular location">
    <subcellularLocation>
        <location evidence="4">Cytoplasm</location>
    </subcellularLocation>
</comment>
<dbReference type="GO" id="GO:0016282">
    <property type="term" value="C:eukaryotic 43S preinitiation complex"/>
    <property type="evidence" value="ECO:0007669"/>
    <property type="project" value="UniProtKB-UniRule"/>
</dbReference>
<dbReference type="InterPro" id="IPR027531">
    <property type="entry name" value="eIF3f"/>
</dbReference>
<dbReference type="InterPro" id="IPR037518">
    <property type="entry name" value="MPN"/>
</dbReference>
<dbReference type="SMART" id="SM00232">
    <property type="entry name" value="JAB_MPN"/>
    <property type="match status" value="1"/>
</dbReference>
<comment type="subunit">
    <text evidence="4">Component of the eukaryotic translation initiation factor 3 (eIF-3) complex.</text>
</comment>
<dbReference type="PANTHER" id="PTHR10540">
    <property type="entry name" value="EUKARYOTIC TRANSLATION INITIATION FACTOR 3 SUBUNIT F-RELATED"/>
    <property type="match status" value="1"/>
</dbReference>
<keyword evidence="2 4" id="KW-0396">Initiation factor</keyword>
<keyword evidence="1 4" id="KW-0963">Cytoplasm</keyword>
<dbReference type="PANTHER" id="PTHR10540:SF6">
    <property type="entry name" value="EUKARYOTIC TRANSLATION INITIATION FACTOR 3 SUBUNIT F"/>
    <property type="match status" value="1"/>
</dbReference>
<keyword evidence="7" id="KW-0378">Hydrolase</keyword>
<dbReference type="GO" id="GO:0003743">
    <property type="term" value="F:translation initiation factor activity"/>
    <property type="evidence" value="ECO:0007669"/>
    <property type="project" value="UniProtKB-UniRule"/>
</dbReference>
<dbReference type="AlphaFoldDB" id="A0AA38H8B2"/>
<dbReference type="PROSITE" id="PS50249">
    <property type="entry name" value="MPN"/>
    <property type="match status" value="1"/>
</dbReference>
<dbReference type="InterPro" id="IPR000555">
    <property type="entry name" value="JAMM/MPN+_dom"/>
</dbReference>
<proteinExistence type="inferred from homology"/>
<gene>
    <name evidence="7" type="ORF">MKK02DRAFT_26379</name>
</gene>
<comment type="caution">
    <text evidence="7">The sequence shown here is derived from an EMBL/GenBank/DDBJ whole genome shotgun (WGS) entry which is preliminary data.</text>
</comment>
<comment type="similarity">
    <text evidence="4">Belongs to the eIF-3 subunit F family.</text>
</comment>
<feature type="compositionally biased region" description="Low complexity" evidence="5">
    <location>
        <begin position="1"/>
        <end position="14"/>
    </location>
</feature>
<evidence type="ECO:0000259" key="6">
    <source>
        <dbReference type="PROSITE" id="PS50249"/>
    </source>
</evidence>
<dbReference type="RefSeq" id="XP_052945435.1">
    <property type="nucleotide sequence ID" value="XM_053087185.1"/>
</dbReference>
<dbReference type="HAMAP" id="MF_03005">
    <property type="entry name" value="eIF3f"/>
    <property type="match status" value="1"/>
</dbReference>
<evidence type="ECO:0000313" key="8">
    <source>
        <dbReference type="Proteomes" id="UP001164286"/>
    </source>
</evidence>
<comment type="function">
    <text evidence="4">Component of the eukaryotic translation initiation factor 3 (eIF-3) complex, which is involved in protein synthesis of a specialized repertoire of mRNAs and, together with other initiation factors, stimulates binding of mRNA and methionyl-tRNAi to the 40S ribosome. The eIF-3 complex specifically targets and initiates translation of a subset of mRNAs involved in cell proliferation.</text>
</comment>
<dbReference type="GO" id="GO:0001732">
    <property type="term" value="P:formation of cytoplasmic translation initiation complex"/>
    <property type="evidence" value="ECO:0007669"/>
    <property type="project" value="UniProtKB-UniRule"/>
</dbReference>
<keyword evidence="7" id="KW-0645">Protease</keyword>
<dbReference type="Pfam" id="PF13012">
    <property type="entry name" value="MitMem_reg"/>
    <property type="match status" value="1"/>
</dbReference>
<evidence type="ECO:0000313" key="7">
    <source>
        <dbReference type="EMBL" id="KAI9635658.1"/>
    </source>
</evidence>
<protein>
    <recommendedName>
        <fullName evidence="4">Eukaryotic translation initiation factor 3 subunit F</fullName>
        <shortName evidence="4">eIF3f</shortName>
    </recommendedName>
</protein>
<dbReference type="Gene3D" id="3.40.140.10">
    <property type="entry name" value="Cytidine Deaminase, domain 2"/>
    <property type="match status" value="1"/>
</dbReference>
<dbReference type="GO" id="GO:0008237">
    <property type="term" value="F:metallopeptidase activity"/>
    <property type="evidence" value="ECO:0007669"/>
    <property type="project" value="InterPro"/>
</dbReference>
<dbReference type="Pfam" id="PF01398">
    <property type="entry name" value="JAB"/>
    <property type="match status" value="1"/>
</dbReference>
<evidence type="ECO:0000256" key="3">
    <source>
        <dbReference type="ARBA" id="ARBA00022917"/>
    </source>
</evidence>
<reference evidence="7" key="1">
    <citation type="journal article" date="2022" name="G3 (Bethesda)">
        <title>High quality genome of the basidiomycete yeast Dioszegia hungarica PDD-24b-2 isolated from cloud water.</title>
        <authorList>
            <person name="Jarrige D."/>
            <person name="Haridas S."/>
            <person name="Bleykasten-Grosshans C."/>
            <person name="Joly M."/>
            <person name="Nadalig T."/>
            <person name="Sancelme M."/>
            <person name="Vuilleumier S."/>
            <person name="Grigoriev I.V."/>
            <person name="Amato P."/>
            <person name="Bringel F."/>
        </authorList>
    </citation>
    <scope>NUCLEOTIDE SEQUENCE</scope>
    <source>
        <strain evidence="7">PDD-24b-2</strain>
    </source>
</reference>
<dbReference type="GO" id="GO:0071541">
    <property type="term" value="C:eukaryotic translation initiation factor 3 complex, eIF3m"/>
    <property type="evidence" value="ECO:0007669"/>
    <property type="project" value="TreeGrafter"/>
</dbReference>
<dbReference type="Proteomes" id="UP001164286">
    <property type="component" value="Unassembled WGS sequence"/>
</dbReference>
<dbReference type="InterPro" id="IPR024969">
    <property type="entry name" value="EIF3F/CSN6-like_C"/>
</dbReference>
<evidence type="ECO:0000256" key="5">
    <source>
        <dbReference type="SAM" id="MobiDB-lite"/>
    </source>
</evidence>
<evidence type="ECO:0000256" key="2">
    <source>
        <dbReference type="ARBA" id="ARBA00022540"/>
    </source>
</evidence>